<feature type="transmembrane region" description="Helical" evidence="2">
    <location>
        <begin position="6"/>
        <end position="27"/>
    </location>
</feature>
<dbReference type="PANTHER" id="PTHR45138">
    <property type="entry name" value="REGULATORY COMPONENTS OF SENSORY TRANSDUCTION SYSTEM"/>
    <property type="match status" value="1"/>
</dbReference>
<feature type="transmembrane region" description="Helical" evidence="2">
    <location>
        <begin position="152"/>
        <end position="171"/>
    </location>
</feature>
<dbReference type="NCBIfam" id="TIGR00254">
    <property type="entry name" value="GGDEF"/>
    <property type="match status" value="1"/>
</dbReference>
<keyword evidence="2" id="KW-0812">Transmembrane</keyword>
<sequence length="390" mass="43903">MDILTLTIVNLFIAGGAGALFWLLYLADKSQQHLLYWAIAASCMLVSSTLSTLFHFGLSLPYWLTPALGNTLIVSLHLTLLAGLYQYFRLSVKLRWFVSVIIIVFAMHFSDFAQQATANRLFLNFPLIIIINFFGLHLLFRQRHTALNGIYLVLKLAFVLNITQMSLRFLLLLSDKWQLGLFSNPDFIHNIGFFGLTSFALLIFGSSILLVYRQQQLTLQQYSERDALTGLLNRRVMEQKISAELDRCHRQARPCSLVIFDLDHFKQVNDAHGHLAGDAALCHVAAITSAQLRSYDLFFRYGGEEFVVCLPDTDATAAKHVANRIRRAIESSVPVHYPELKLTISAGLASTRHNTNLQELLLQADQALYQAKNTGRNQICSFATLATPGH</sequence>
<dbReference type="RefSeq" id="WP_217668735.1">
    <property type="nucleotide sequence ID" value="NZ_JAHRID010000003.1"/>
</dbReference>
<keyword evidence="2" id="KW-1133">Transmembrane helix</keyword>
<keyword evidence="2" id="KW-0472">Membrane</keyword>
<comment type="caution">
    <text evidence="4">The sequence shown here is derived from an EMBL/GenBank/DDBJ whole genome shotgun (WGS) entry which is preliminary data.</text>
</comment>
<accession>A0ABS6ML66</accession>
<keyword evidence="5" id="KW-1185">Reference proteome</keyword>
<dbReference type="InterPro" id="IPR000160">
    <property type="entry name" value="GGDEF_dom"/>
</dbReference>
<dbReference type="Pfam" id="PF00990">
    <property type="entry name" value="GGDEF"/>
    <property type="match status" value="1"/>
</dbReference>
<feature type="transmembrane region" description="Helical" evidence="2">
    <location>
        <begin position="92"/>
        <end position="109"/>
    </location>
</feature>
<proteinExistence type="predicted"/>
<dbReference type="EC" id="2.7.7.65" evidence="1"/>
<dbReference type="EMBL" id="JAHRID010000003">
    <property type="protein sequence ID" value="MBV2129109.1"/>
    <property type="molecule type" value="Genomic_DNA"/>
</dbReference>
<protein>
    <recommendedName>
        <fullName evidence="1">diguanylate cyclase</fullName>
        <ecNumber evidence="1">2.7.7.65</ecNumber>
    </recommendedName>
</protein>
<dbReference type="InterPro" id="IPR050469">
    <property type="entry name" value="Diguanylate_Cyclase"/>
</dbReference>
<dbReference type="PANTHER" id="PTHR45138:SF9">
    <property type="entry name" value="DIGUANYLATE CYCLASE DGCM-RELATED"/>
    <property type="match status" value="1"/>
</dbReference>
<dbReference type="SMART" id="SM00267">
    <property type="entry name" value="GGDEF"/>
    <property type="match status" value="1"/>
</dbReference>
<feature type="transmembrane region" description="Helical" evidence="2">
    <location>
        <begin position="191"/>
        <end position="212"/>
    </location>
</feature>
<feature type="transmembrane region" description="Helical" evidence="2">
    <location>
        <begin position="121"/>
        <end position="140"/>
    </location>
</feature>
<reference evidence="4 5" key="1">
    <citation type="submission" date="2021-06" db="EMBL/GenBank/DDBJ databases">
        <title>Rheinheimera indica sp. nov., isolated from deep-sea sediment.</title>
        <authorList>
            <person name="Wang Z."/>
            <person name="Zhang X.-Y."/>
        </authorList>
    </citation>
    <scope>NUCLEOTIDE SEQUENCE [LARGE SCALE GENOMIC DNA]</scope>
    <source>
        <strain evidence="4 5">SM2107</strain>
    </source>
</reference>
<feature type="transmembrane region" description="Helical" evidence="2">
    <location>
        <begin position="62"/>
        <end position="85"/>
    </location>
</feature>
<name>A0ABS6ML66_9GAMM</name>
<organism evidence="4 5">
    <name type="scientific">Arsukibacterium indicum</name>
    <dbReference type="NCBI Taxonomy" id="2848612"/>
    <lineage>
        <taxon>Bacteria</taxon>
        <taxon>Pseudomonadati</taxon>
        <taxon>Pseudomonadota</taxon>
        <taxon>Gammaproteobacteria</taxon>
        <taxon>Chromatiales</taxon>
        <taxon>Chromatiaceae</taxon>
        <taxon>Arsukibacterium</taxon>
    </lineage>
</organism>
<evidence type="ECO:0000313" key="5">
    <source>
        <dbReference type="Proteomes" id="UP000704611"/>
    </source>
</evidence>
<evidence type="ECO:0000259" key="3">
    <source>
        <dbReference type="PROSITE" id="PS50887"/>
    </source>
</evidence>
<feature type="transmembrane region" description="Helical" evidence="2">
    <location>
        <begin position="34"/>
        <end position="56"/>
    </location>
</feature>
<dbReference type="PROSITE" id="PS50887">
    <property type="entry name" value="GGDEF"/>
    <property type="match status" value="1"/>
</dbReference>
<evidence type="ECO:0000256" key="2">
    <source>
        <dbReference type="SAM" id="Phobius"/>
    </source>
</evidence>
<dbReference type="Proteomes" id="UP000704611">
    <property type="component" value="Unassembled WGS sequence"/>
</dbReference>
<evidence type="ECO:0000256" key="1">
    <source>
        <dbReference type="ARBA" id="ARBA00012528"/>
    </source>
</evidence>
<feature type="domain" description="GGDEF" evidence="3">
    <location>
        <begin position="253"/>
        <end position="384"/>
    </location>
</feature>
<dbReference type="CDD" id="cd01949">
    <property type="entry name" value="GGDEF"/>
    <property type="match status" value="1"/>
</dbReference>
<gene>
    <name evidence="4" type="ORF">KQY15_08390</name>
</gene>
<evidence type="ECO:0000313" key="4">
    <source>
        <dbReference type="EMBL" id="MBV2129109.1"/>
    </source>
</evidence>